<dbReference type="InterPro" id="IPR027417">
    <property type="entry name" value="P-loop_NTPase"/>
</dbReference>
<dbReference type="SUPFAM" id="SSF52540">
    <property type="entry name" value="P-loop containing nucleoside triphosphate hydrolases"/>
    <property type="match status" value="1"/>
</dbReference>
<dbReference type="InterPro" id="IPR056884">
    <property type="entry name" value="NPHP3-like_N"/>
</dbReference>
<keyword evidence="1" id="KW-0677">Repeat</keyword>
<proteinExistence type="predicted"/>
<dbReference type="Proteomes" id="UP000813385">
    <property type="component" value="Unassembled WGS sequence"/>
</dbReference>
<evidence type="ECO:0000259" key="2">
    <source>
        <dbReference type="Pfam" id="PF24883"/>
    </source>
</evidence>
<dbReference type="EMBL" id="JAGPXD010000002">
    <property type="protein sequence ID" value="KAH7368568.1"/>
    <property type="molecule type" value="Genomic_DNA"/>
</dbReference>
<gene>
    <name evidence="3" type="ORF">B0T11DRAFT_277293</name>
</gene>
<dbReference type="Gene3D" id="1.25.40.20">
    <property type="entry name" value="Ankyrin repeat-containing domain"/>
    <property type="match status" value="1"/>
</dbReference>
<evidence type="ECO:0000313" key="4">
    <source>
        <dbReference type="Proteomes" id="UP000813385"/>
    </source>
</evidence>
<name>A0A8K0TN66_9PEZI</name>
<dbReference type="OrthoDB" id="443402at2759"/>
<organism evidence="3 4">
    <name type="scientific">Plectosphaerella cucumerina</name>
    <dbReference type="NCBI Taxonomy" id="40658"/>
    <lineage>
        <taxon>Eukaryota</taxon>
        <taxon>Fungi</taxon>
        <taxon>Dikarya</taxon>
        <taxon>Ascomycota</taxon>
        <taxon>Pezizomycotina</taxon>
        <taxon>Sordariomycetes</taxon>
        <taxon>Hypocreomycetidae</taxon>
        <taxon>Glomerellales</taxon>
        <taxon>Plectosphaerellaceae</taxon>
        <taxon>Plectosphaerella</taxon>
    </lineage>
</organism>
<dbReference type="AlphaFoldDB" id="A0A8K0TN66"/>
<reference evidence="3" key="1">
    <citation type="journal article" date="2021" name="Nat. Commun.">
        <title>Genetic determinants of endophytism in the Arabidopsis root mycobiome.</title>
        <authorList>
            <person name="Mesny F."/>
            <person name="Miyauchi S."/>
            <person name="Thiergart T."/>
            <person name="Pickel B."/>
            <person name="Atanasova L."/>
            <person name="Karlsson M."/>
            <person name="Huettel B."/>
            <person name="Barry K.W."/>
            <person name="Haridas S."/>
            <person name="Chen C."/>
            <person name="Bauer D."/>
            <person name="Andreopoulos W."/>
            <person name="Pangilinan J."/>
            <person name="LaButti K."/>
            <person name="Riley R."/>
            <person name="Lipzen A."/>
            <person name="Clum A."/>
            <person name="Drula E."/>
            <person name="Henrissat B."/>
            <person name="Kohler A."/>
            <person name="Grigoriev I.V."/>
            <person name="Martin F.M."/>
            <person name="Hacquard S."/>
        </authorList>
    </citation>
    <scope>NUCLEOTIDE SEQUENCE</scope>
    <source>
        <strain evidence="3">MPI-CAGE-AT-0016</strain>
    </source>
</reference>
<dbReference type="PANTHER" id="PTHR10039:SF5">
    <property type="entry name" value="NACHT DOMAIN-CONTAINING PROTEIN"/>
    <property type="match status" value="1"/>
</dbReference>
<dbReference type="InterPro" id="IPR036770">
    <property type="entry name" value="Ankyrin_rpt-contain_sf"/>
</dbReference>
<comment type="caution">
    <text evidence="3">The sequence shown here is derived from an EMBL/GenBank/DDBJ whole genome shotgun (WGS) entry which is preliminary data.</text>
</comment>
<dbReference type="PANTHER" id="PTHR10039">
    <property type="entry name" value="AMELOGENIN"/>
    <property type="match status" value="1"/>
</dbReference>
<keyword evidence="4" id="KW-1185">Reference proteome</keyword>
<feature type="domain" description="Nephrocystin 3-like N-terminal" evidence="2">
    <location>
        <begin position="262"/>
        <end position="433"/>
    </location>
</feature>
<accession>A0A8K0TN66</accession>
<sequence>MAEFALATGIISTIGFALQLWKDTKEVRTSGSNISTADAKRVAQSLQTHCDRVKQLQTAETNLAEAERIKTIAAELLVFAEELSARLAQCELDPGQDGWKRYRDMIAVVWRGMRLDAEAQMNRLVALRSELQTELMVSMVRKLDHLEQSLAFRSLDDELKKLVLDQVRLAKQQLQKTEAIGAQIEGLSADGGHRHLEIMDQFRRLTPSPVNASGDTYEEQAARIKETIWFSAIQRRHGAIQVAHHSTFEWIFEGQQTTPQSNTTLVEWMAAPRGLYWVSGRAGTGKSSLMRFLDDDPRTRPLFQEWAGTRPLRLASFYFWNSEAAGDDRLKSLPGLFRAIIFSLIDQDESLAQIMFPGHMGKGKKWDDNFPTLTDMTFAFDRLATTEDMPVAVGLIIDGLDEYDAPHDEQLKLAKLLCKAAESPNLKIIVSSRPEDAFEQAFIHSKKIRLHQLTEKDRRIVVTDELNSAPRLARITTELERDELIETIVARSEGIFLWLTLAVQTMIQEIDVALNAHNLLQVAQDIPSGGEELAKTFDHMMRKRIPSQYRALGLGLVETLRYGYGLGAKMIPWVERAQPLSHPISTVLCSFFEEDISNALDLAVQVMDVSERTLREEMATNIIRRSCAGLLESRNPAESSGPVAEVHYLHKDVGIFLHQKDTREYIAKSLATSETRVQTNLLKCVLSTIKMRTYEPHYIPNIRFDMRSPDPLWDSIERCMRIGRDAEANDPETVEALLDSLNEAMQTIHSLRKDENEEMKRKSVKSAEPGSWPAHWTGGFPIDYHYYEHYGYGHRSEWAKSGLICSSFLSFAVQHDLCQYVIRKLAKGERIERKSQERPLLSSACGGAEPIWWMLPQRRPSKVVKALLEHGANPNEAFQGMTTWQTALNNARRARMSYVELSEMATILELLIRAGADTQCSVEWTTEERNVKGQWKAIKHSRTSHEQIYATFIAKETDETGSYSLLGLEERLTDEESAAIKQRGEQLLSLLGKGKSFRGRFSYQVRRGQTYLLEKLRPSF</sequence>
<evidence type="ECO:0000256" key="1">
    <source>
        <dbReference type="ARBA" id="ARBA00022737"/>
    </source>
</evidence>
<dbReference type="Pfam" id="PF24883">
    <property type="entry name" value="NPHP3_N"/>
    <property type="match status" value="1"/>
</dbReference>
<protein>
    <submittedName>
        <fullName evidence="3">Small s protein</fullName>
    </submittedName>
</protein>
<evidence type="ECO:0000313" key="3">
    <source>
        <dbReference type="EMBL" id="KAH7368568.1"/>
    </source>
</evidence>